<dbReference type="VEuPathDB" id="MicrosporidiaDB:H312_03242"/>
<dbReference type="OrthoDB" id="331948at2759"/>
<dbReference type="GO" id="GO:0005783">
    <property type="term" value="C:endoplasmic reticulum"/>
    <property type="evidence" value="ECO:0007669"/>
    <property type="project" value="TreeGrafter"/>
</dbReference>
<dbReference type="Proteomes" id="UP000030655">
    <property type="component" value="Unassembled WGS sequence"/>
</dbReference>
<dbReference type="InterPro" id="IPR001594">
    <property type="entry name" value="Palmitoyltrfase_DHHC"/>
</dbReference>
<comment type="domain">
    <text evidence="11">The DHHC domain is required for palmitoyltransferase activity.</text>
</comment>
<evidence type="ECO:0000313" key="13">
    <source>
        <dbReference type="EMBL" id="KCZ79373.1"/>
    </source>
</evidence>
<evidence type="ECO:0000256" key="1">
    <source>
        <dbReference type="ARBA" id="ARBA00004141"/>
    </source>
</evidence>
<feature type="transmembrane region" description="Helical" evidence="11">
    <location>
        <begin position="126"/>
        <end position="145"/>
    </location>
</feature>
<evidence type="ECO:0000256" key="10">
    <source>
        <dbReference type="ARBA" id="ARBA00048048"/>
    </source>
</evidence>
<dbReference type="EC" id="2.3.1.225" evidence="11"/>
<dbReference type="HOGENOM" id="CLU_1022965_0_0_1"/>
<organism evidence="13 14">
    <name type="scientific">Anncaliia algerae PRA339</name>
    <dbReference type="NCBI Taxonomy" id="1288291"/>
    <lineage>
        <taxon>Eukaryota</taxon>
        <taxon>Fungi</taxon>
        <taxon>Fungi incertae sedis</taxon>
        <taxon>Microsporidia</taxon>
        <taxon>Tubulinosematoidea</taxon>
        <taxon>Tubulinosematidae</taxon>
        <taxon>Anncaliia</taxon>
    </lineage>
</organism>
<evidence type="ECO:0000256" key="3">
    <source>
        <dbReference type="ARBA" id="ARBA00022692"/>
    </source>
</evidence>
<evidence type="ECO:0000256" key="2">
    <source>
        <dbReference type="ARBA" id="ARBA00022679"/>
    </source>
</evidence>
<keyword evidence="7" id="KW-0449">Lipoprotein</keyword>
<evidence type="ECO:0000256" key="11">
    <source>
        <dbReference type="RuleBase" id="RU079119"/>
    </source>
</evidence>
<dbReference type="GO" id="GO:0005794">
    <property type="term" value="C:Golgi apparatus"/>
    <property type="evidence" value="ECO:0007669"/>
    <property type="project" value="TreeGrafter"/>
</dbReference>
<evidence type="ECO:0000256" key="9">
    <source>
        <dbReference type="ARBA" id="ARBA00038298"/>
    </source>
</evidence>
<protein>
    <recommendedName>
        <fullName evidence="11">Palmitoyltransferase</fullName>
        <ecNumber evidence="11">2.3.1.225</ecNumber>
    </recommendedName>
</protein>
<dbReference type="PANTHER" id="PTHR22883">
    <property type="entry name" value="ZINC FINGER DHHC DOMAIN CONTAINING PROTEIN"/>
    <property type="match status" value="1"/>
</dbReference>
<keyword evidence="8 11" id="KW-0012">Acyltransferase</keyword>
<evidence type="ECO:0000256" key="8">
    <source>
        <dbReference type="ARBA" id="ARBA00023315"/>
    </source>
</evidence>
<evidence type="ECO:0000259" key="12">
    <source>
        <dbReference type="Pfam" id="PF01529"/>
    </source>
</evidence>
<proteinExistence type="inferred from homology"/>
<evidence type="ECO:0000256" key="7">
    <source>
        <dbReference type="ARBA" id="ARBA00023288"/>
    </source>
</evidence>
<gene>
    <name evidence="13" type="ORF">H312_03242</name>
</gene>
<dbReference type="PROSITE" id="PS50216">
    <property type="entry name" value="DHHC"/>
    <property type="match status" value="1"/>
</dbReference>
<name>A0A059EWF0_9MICR</name>
<keyword evidence="4 11" id="KW-1133">Transmembrane helix</keyword>
<keyword evidence="3 11" id="KW-0812">Transmembrane</keyword>
<dbReference type="EMBL" id="KK365288">
    <property type="protein sequence ID" value="KCZ79373.1"/>
    <property type="molecule type" value="Genomic_DNA"/>
</dbReference>
<keyword evidence="5 11" id="KW-0472">Membrane</keyword>
<reference evidence="14" key="1">
    <citation type="submission" date="2013-02" db="EMBL/GenBank/DDBJ databases">
        <authorList>
            <consortium name="The Broad Institute Genome Sequencing Platform"/>
            <person name="Cuomo C."/>
            <person name="Becnel J."/>
            <person name="Sanscrainte N."/>
            <person name="Walker B."/>
            <person name="Young S.K."/>
            <person name="Zeng Q."/>
            <person name="Gargeya S."/>
            <person name="Fitzgerald M."/>
            <person name="Haas B."/>
            <person name="Abouelleil A."/>
            <person name="Alvarado L."/>
            <person name="Arachchi H.M."/>
            <person name="Berlin A.M."/>
            <person name="Chapman S.B."/>
            <person name="Dewar J."/>
            <person name="Goldberg J."/>
            <person name="Griggs A."/>
            <person name="Gujja S."/>
            <person name="Hansen M."/>
            <person name="Howarth C."/>
            <person name="Imamovic A."/>
            <person name="Larimer J."/>
            <person name="McCowan C."/>
            <person name="Murphy C."/>
            <person name="Neiman D."/>
            <person name="Pearson M."/>
            <person name="Priest M."/>
            <person name="Roberts A."/>
            <person name="Saif S."/>
            <person name="Shea T."/>
            <person name="Sisk P."/>
            <person name="Sykes S."/>
            <person name="Wortman J."/>
            <person name="Nusbaum C."/>
            <person name="Birren B."/>
        </authorList>
    </citation>
    <scope>NUCLEOTIDE SEQUENCE [LARGE SCALE GENOMIC DNA]</scope>
    <source>
        <strain evidence="14">PRA339</strain>
    </source>
</reference>
<keyword evidence="6" id="KW-0564">Palmitate</keyword>
<dbReference type="GO" id="GO:0019706">
    <property type="term" value="F:protein-cysteine S-palmitoyltransferase activity"/>
    <property type="evidence" value="ECO:0007669"/>
    <property type="project" value="UniProtKB-EC"/>
</dbReference>
<keyword evidence="14" id="KW-1185">Reference proteome</keyword>
<evidence type="ECO:0000256" key="6">
    <source>
        <dbReference type="ARBA" id="ARBA00023139"/>
    </source>
</evidence>
<feature type="domain" description="Palmitoyltransferase DHHC" evidence="12">
    <location>
        <begin position="79"/>
        <end position="202"/>
    </location>
</feature>
<dbReference type="InterPro" id="IPR039859">
    <property type="entry name" value="PFA4/ZDH16/20/ERF2-like"/>
</dbReference>
<dbReference type="GO" id="GO:0006612">
    <property type="term" value="P:protein targeting to membrane"/>
    <property type="evidence" value="ECO:0007669"/>
    <property type="project" value="TreeGrafter"/>
</dbReference>
<reference evidence="13 14" key="2">
    <citation type="submission" date="2014-03" db="EMBL/GenBank/DDBJ databases">
        <title>The Genome Sequence of Anncaliia algerae insect isolate PRA339.</title>
        <authorList>
            <consortium name="The Broad Institute Genome Sequencing Platform"/>
            <consortium name="The Broad Institute Genome Sequencing Center for Infectious Disease"/>
            <person name="Cuomo C."/>
            <person name="Becnel J."/>
            <person name="Sanscrainte N."/>
            <person name="Walker B."/>
            <person name="Young S.K."/>
            <person name="Zeng Q."/>
            <person name="Gargeya S."/>
            <person name="Fitzgerald M."/>
            <person name="Haas B."/>
            <person name="Abouelleil A."/>
            <person name="Alvarado L."/>
            <person name="Arachchi H.M."/>
            <person name="Berlin A.M."/>
            <person name="Chapman S.B."/>
            <person name="Dewar J."/>
            <person name="Goldberg J."/>
            <person name="Griggs A."/>
            <person name="Gujja S."/>
            <person name="Hansen M."/>
            <person name="Howarth C."/>
            <person name="Imamovic A."/>
            <person name="Larimer J."/>
            <person name="McCowan C."/>
            <person name="Murphy C."/>
            <person name="Neiman D."/>
            <person name="Pearson M."/>
            <person name="Priest M."/>
            <person name="Roberts A."/>
            <person name="Saif S."/>
            <person name="Shea T."/>
            <person name="Sisk P."/>
            <person name="Sykes S."/>
            <person name="Wortman J."/>
            <person name="Nusbaum C."/>
            <person name="Birren B."/>
        </authorList>
    </citation>
    <scope>NUCLEOTIDE SEQUENCE [LARGE SCALE GENOMIC DNA]</scope>
    <source>
        <strain evidence="13 14">PRA339</strain>
    </source>
</reference>
<dbReference type="GO" id="GO:0016020">
    <property type="term" value="C:membrane"/>
    <property type="evidence" value="ECO:0007669"/>
    <property type="project" value="UniProtKB-SubCell"/>
</dbReference>
<dbReference type="PANTHER" id="PTHR22883:SF23">
    <property type="entry name" value="PALMITOYLTRANSFERASE ZDHHC6"/>
    <property type="match status" value="1"/>
</dbReference>
<dbReference type="AlphaFoldDB" id="A0A059EWF0"/>
<accession>A0A059EWF0</accession>
<keyword evidence="2 11" id="KW-0808">Transferase</keyword>
<evidence type="ECO:0000256" key="4">
    <source>
        <dbReference type="ARBA" id="ARBA00022989"/>
    </source>
</evidence>
<dbReference type="STRING" id="1288291.A0A059EWF0"/>
<feature type="transmembrane region" description="Helical" evidence="11">
    <location>
        <begin position="41"/>
        <end position="63"/>
    </location>
</feature>
<comment type="similarity">
    <text evidence="9">Belongs to the DHHC palmitoyltransferase family. PFA5 subfamily.</text>
</comment>
<feature type="transmembrane region" description="Helical" evidence="11">
    <location>
        <begin position="165"/>
        <end position="184"/>
    </location>
</feature>
<evidence type="ECO:0000313" key="14">
    <source>
        <dbReference type="Proteomes" id="UP000030655"/>
    </source>
</evidence>
<comment type="catalytic activity">
    <reaction evidence="10 11">
        <text>L-cysteinyl-[protein] + hexadecanoyl-CoA = S-hexadecanoyl-L-cysteinyl-[protein] + CoA</text>
        <dbReference type="Rhea" id="RHEA:36683"/>
        <dbReference type="Rhea" id="RHEA-COMP:10131"/>
        <dbReference type="Rhea" id="RHEA-COMP:11032"/>
        <dbReference type="ChEBI" id="CHEBI:29950"/>
        <dbReference type="ChEBI" id="CHEBI:57287"/>
        <dbReference type="ChEBI" id="CHEBI:57379"/>
        <dbReference type="ChEBI" id="CHEBI:74151"/>
        <dbReference type="EC" id="2.3.1.225"/>
    </reaction>
</comment>
<evidence type="ECO:0000256" key="5">
    <source>
        <dbReference type="ARBA" id="ARBA00023136"/>
    </source>
</evidence>
<comment type="subcellular location">
    <subcellularLocation>
        <location evidence="1">Membrane</location>
        <topology evidence="1">Multi-pass membrane protein</topology>
    </subcellularLocation>
</comment>
<sequence length="272" mass="33524">MRKKNIMNKRNILCFLYLLFLAFYNSRYICGLDLKRRNKILLCILLFVFAMFVYYMFALILFYKGKTKHHSHFYNRYDNEFRFCKVCKIIMNKRVNHCYKCDACIKRRDYHSILIDMCINQDNLPYFMRFLVLSSLFNLITLMINLNRLSVSLSEKISERVNYNLTMLFALQNLFLFNFFMYLFKFHLKLILYNLTTEEYLHIQETSSRKYLLTDNPYNRGKIRNLFLFLGKPYFLFMYGEEKYYDSNIFLTMMQSDWPLFRHKPRNVLYYY</sequence>
<dbReference type="Pfam" id="PF01529">
    <property type="entry name" value="DHHC"/>
    <property type="match status" value="1"/>
</dbReference>